<evidence type="ECO:0000313" key="3">
    <source>
        <dbReference type="EMBL" id="ELZ27477.1"/>
    </source>
</evidence>
<dbReference type="EMBL" id="AOIU01000013">
    <property type="protein sequence ID" value="ELZ27477.1"/>
    <property type="molecule type" value="Genomic_DNA"/>
</dbReference>
<evidence type="ECO:0000256" key="1">
    <source>
        <dbReference type="SAM" id="MobiDB-lite"/>
    </source>
</evidence>
<dbReference type="InterPro" id="IPR032710">
    <property type="entry name" value="NTF2-like_dom_sf"/>
</dbReference>
<dbReference type="InterPro" id="IPR037401">
    <property type="entry name" value="SnoaL-like"/>
</dbReference>
<name>M0CYH7_9EURY</name>
<feature type="region of interest" description="Disordered" evidence="1">
    <location>
        <begin position="52"/>
        <end position="81"/>
    </location>
</feature>
<dbReference type="Proteomes" id="UP000011626">
    <property type="component" value="Unassembled WGS sequence"/>
</dbReference>
<dbReference type="SUPFAM" id="SSF54427">
    <property type="entry name" value="NTF2-like"/>
    <property type="match status" value="1"/>
</dbReference>
<organism evidence="3 4">
    <name type="scientific">Halosimplex carlsbadense 2-9-1</name>
    <dbReference type="NCBI Taxonomy" id="797114"/>
    <lineage>
        <taxon>Archaea</taxon>
        <taxon>Methanobacteriati</taxon>
        <taxon>Methanobacteriota</taxon>
        <taxon>Stenosarchaea group</taxon>
        <taxon>Halobacteria</taxon>
        <taxon>Halobacteriales</taxon>
        <taxon>Haloarculaceae</taxon>
        <taxon>Halosimplex</taxon>
    </lineage>
</organism>
<dbReference type="Gene3D" id="3.10.450.50">
    <property type="match status" value="1"/>
</dbReference>
<feature type="compositionally biased region" description="Basic and acidic residues" evidence="1">
    <location>
        <begin position="52"/>
        <end position="64"/>
    </location>
</feature>
<dbReference type="AlphaFoldDB" id="M0CYH7"/>
<dbReference type="STRING" id="797114.C475_06145"/>
<dbReference type="RefSeq" id="WP_006882901.1">
    <property type="nucleotide sequence ID" value="NZ_AOIU01000013.1"/>
</dbReference>
<gene>
    <name evidence="3" type="ORF">C475_06145</name>
</gene>
<dbReference type="OrthoDB" id="145984at2157"/>
<sequence length="122" mass="13232">MTDGAERARGYYRALDEGDYDALAALLAEEFVHERPDRTLEGRERFVTFMREERPQTDTGHRVDSVFGGRADAGVQEGGDEAGEGVAVQGRLLAADGSVITGFVDVFSVSAAGIDRIETYTD</sequence>
<dbReference type="PATRIC" id="fig|797114.5.peg.1256"/>
<comment type="caution">
    <text evidence="3">The sequence shown here is derived from an EMBL/GenBank/DDBJ whole genome shotgun (WGS) entry which is preliminary data.</text>
</comment>
<dbReference type="Pfam" id="PF12680">
    <property type="entry name" value="SnoaL_2"/>
    <property type="match status" value="1"/>
</dbReference>
<evidence type="ECO:0000313" key="4">
    <source>
        <dbReference type="Proteomes" id="UP000011626"/>
    </source>
</evidence>
<keyword evidence="4" id="KW-1185">Reference proteome</keyword>
<dbReference type="eggNOG" id="arCOG03106">
    <property type="taxonomic scope" value="Archaea"/>
</dbReference>
<feature type="domain" description="SnoaL-like" evidence="2">
    <location>
        <begin position="9"/>
        <end position="109"/>
    </location>
</feature>
<evidence type="ECO:0000259" key="2">
    <source>
        <dbReference type="Pfam" id="PF12680"/>
    </source>
</evidence>
<reference evidence="3 4" key="1">
    <citation type="journal article" date="2014" name="PLoS Genet.">
        <title>Phylogenetically driven sequencing of extremely halophilic archaea reveals strategies for static and dynamic osmo-response.</title>
        <authorList>
            <person name="Becker E.A."/>
            <person name="Seitzer P.M."/>
            <person name="Tritt A."/>
            <person name="Larsen D."/>
            <person name="Krusor M."/>
            <person name="Yao A.I."/>
            <person name="Wu D."/>
            <person name="Madern D."/>
            <person name="Eisen J.A."/>
            <person name="Darling A.E."/>
            <person name="Facciotti M.T."/>
        </authorList>
    </citation>
    <scope>NUCLEOTIDE SEQUENCE [LARGE SCALE GENOMIC DNA]</scope>
    <source>
        <strain evidence="3 4">2-9-1</strain>
    </source>
</reference>
<accession>M0CYH7</accession>
<protein>
    <recommendedName>
        <fullName evidence="2">SnoaL-like domain-containing protein</fullName>
    </recommendedName>
</protein>
<proteinExistence type="predicted"/>